<keyword evidence="3" id="KW-0539">Nucleus</keyword>
<dbReference type="InterPro" id="IPR011989">
    <property type="entry name" value="ARM-like"/>
</dbReference>
<dbReference type="Pfam" id="PF08161">
    <property type="entry name" value="RRP12_HEAT"/>
    <property type="match status" value="1"/>
</dbReference>
<dbReference type="STRING" id="195883.A0A482XJC6"/>
<dbReference type="GO" id="GO:0005634">
    <property type="term" value="C:nucleus"/>
    <property type="evidence" value="ECO:0007669"/>
    <property type="project" value="UniProtKB-SubCell"/>
</dbReference>
<sequence length="1344" mass="147189">MAKFKHRVKSKGKKWKKGSSSSSNPSTTKYRDRARSFFFQENVGSESLLTTFALKQHDSLIDSGKKPKPMDEDVDDEVVSLTASTCRTTDTFATDFSGCTNVSYSKLLNSFDPSSAIQKEKLAVLAAISEVIKSNGGTENNTEYFGALMTMLENTECEEMSVAAVLSLLAMGIKSVPQAVLTQKFSQCCKILIDVLAKHAESNNNNIYRGALACLSVLLRNQPYHVWKDSSTIKVFDTVLMFTTHSKPKVRKAAQNAVCGVLRASAFMLSQQQQQQQSNGDGTGLSAHPGAAAAADFCCRQIEQNGALNTSITSTLHVLGLLKDIMCTFPKKQLKLACETVLKVMSLGNVVVSSCGLQALHGLFSAAAAPAAAAVGGLTAELNGQLVNALYSFLPPVSNWQHTQAWLAVMQQAHAAWARSNLQQCMQQLPQLVRTCTALWLTARPDVMNAATLTIKACLEDCVGPAAAATLVDDKPFVTIIALFRTTLSYEYHAVWAHVLHLWGVLFKACGKRCTEALLPCLRELAALRDSAVFAYMNELDYCLGMAVRSLGPELVLKAIPLKFTGKNIDNEFKRSWLLPVLRENIQSTTLKCFIDNFLPIAIECRNKSEELKTANENKSSAVSYDLLQSQIWSLLPSFCAHATDIAESFSRIAKALGSILGSRKDLRLSVMAALRKLISSVQETNNASDAKEIGKYAKNYLPILFNIYTTPAQGSEEAGIRLASLETIKVYLTLADARLCKEMFDKAMTKLGESGGEAFVKESVLDLVRTLLPHQSVQSIDALYNSTVANMQQVTDHKQQKKYFRCLEEICRSESEGCTSFLAARFNEVNQLLLSSLSSTSPSSRGPRLRCLLYLLQRQQLASNDLDRLIGETVAEAVVCCLDINSSCRSTAYDVINQMADRSLQAGTFEKYLETVLAGLASSPRVISATLLALASITYHCKQAIADDVLNCVLNNVLLLVCSSTREIVRSALSYVKLYTTSFGQQAIAAHVAPVVKALANMTDDCKRHFRLKTRDILSRLVRWYGADSIMSLIPASDAVMMARVRNLRKLESRKKKSRQQELLEEDGGKHKADDLEFFVNKKPKSIDEILAESESDDDDDFDDAATRKQNRAAAAAAAKKAPKAWIQESADSFMDFTSSDANRKITTAKPAADAPAAMMASKVKKGVDKNRGFKTAPDGRLIIKGDEEDDEGGAERRRRFTIPAMDSDDDDSDGDAKSMLSVGKSSRKRKMSGSTDGGGVPPLKYQAQGSGIHRPIRAADEQQPKRSKQKSKEAGAEYRSKKAKGDVKRKGLPDPYAYLPLQRSALNRRKKMKAAGQFRSIVSGARKGAKRGASAKRIKIGK</sequence>
<dbReference type="InterPro" id="IPR052087">
    <property type="entry name" value="RRP12"/>
</dbReference>
<dbReference type="InterPro" id="IPR057860">
    <property type="entry name" value="HEAT_RRP12_N"/>
</dbReference>
<protein>
    <submittedName>
        <fullName evidence="7">Uncharacterized protein</fullName>
    </submittedName>
</protein>
<feature type="region of interest" description="Disordered" evidence="4">
    <location>
        <begin position="1325"/>
        <end position="1344"/>
    </location>
</feature>
<feature type="compositionally biased region" description="Basic and acidic residues" evidence="4">
    <location>
        <begin position="1259"/>
        <end position="1294"/>
    </location>
</feature>
<proteinExistence type="inferred from homology"/>
<accession>A0A482XJC6</accession>
<dbReference type="Proteomes" id="UP000291343">
    <property type="component" value="Unassembled WGS sequence"/>
</dbReference>
<dbReference type="PANTHER" id="PTHR48287:SF1">
    <property type="entry name" value="ARM REPEAT SUPERFAMILY PROTEIN"/>
    <property type="match status" value="1"/>
</dbReference>
<feature type="domain" description="RRP12 N-terminal HEAT" evidence="6">
    <location>
        <begin position="106"/>
        <end position="366"/>
    </location>
</feature>
<evidence type="ECO:0000259" key="5">
    <source>
        <dbReference type="Pfam" id="PF08161"/>
    </source>
</evidence>
<evidence type="ECO:0000256" key="4">
    <source>
        <dbReference type="SAM" id="MobiDB-lite"/>
    </source>
</evidence>
<dbReference type="EMBL" id="QKKF02008153">
    <property type="protein sequence ID" value="RZF45774.1"/>
    <property type="molecule type" value="Genomic_DNA"/>
</dbReference>
<dbReference type="InterPro" id="IPR016024">
    <property type="entry name" value="ARM-type_fold"/>
</dbReference>
<organism evidence="7 8">
    <name type="scientific">Laodelphax striatellus</name>
    <name type="common">Small brown planthopper</name>
    <name type="synonym">Delphax striatella</name>
    <dbReference type="NCBI Taxonomy" id="195883"/>
    <lineage>
        <taxon>Eukaryota</taxon>
        <taxon>Metazoa</taxon>
        <taxon>Ecdysozoa</taxon>
        <taxon>Arthropoda</taxon>
        <taxon>Hexapoda</taxon>
        <taxon>Insecta</taxon>
        <taxon>Pterygota</taxon>
        <taxon>Neoptera</taxon>
        <taxon>Paraneoptera</taxon>
        <taxon>Hemiptera</taxon>
        <taxon>Auchenorrhyncha</taxon>
        <taxon>Fulgoroidea</taxon>
        <taxon>Delphacidae</taxon>
        <taxon>Criomorphinae</taxon>
        <taxon>Laodelphax</taxon>
    </lineage>
</organism>
<evidence type="ECO:0000256" key="1">
    <source>
        <dbReference type="ARBA" id="ARBA00004123"/>
    </source>
</evidence>
<keyword evidence="8" id="KW-1185">Reference proteome</keyword>
<feature type="compositionally biased region" description="Basic residues" evidence="4">
    <location>
        <begin position="1329"/>
        <end position="1344"/>
    </location>
</feature>
<dbReference type="InParanoid" id="A0A482XJC6"/>
<evidence type="ECO:0000256" key="3">
    <source>
        <dbReference type="ARBA" id="ARBA00023242"/>
    </source>
</evidence>
<comment type="similarity">
    <text evidence="2">Belongs to the RRP12 family.</text>
</comment>
<evidence type="ECO:0000256" key="2">
    <source>
        <dbReference type="ARBA" id="ARBA00007690"/>
    </source>
</evidence>
<feature type="region of interest" description="Disordered" evidence="4">
    <location>
        <begin position="1165"/>
        <end position="1297"/>
    </location>
</feature>
<evidence type="ECO:0000259" key="6">
    <source>
        <dbReference type="Pfam" id="PF25772"/>
    </source>
</evidence>
<dbReference type="PANTHER" id="PTHR48287">
    <property type="entry name" value="ARM REPEAT SUPERFAMILY PROTEIN"/>
    <property type="match status" value="1"/>
</dbReference>
<dbReference type="FunCoup" id="A0A482XJC6">
    <property type="interactions" value="1414"/>
</dbReference>
<comment type="subcellular location">
    <subcellularLocation>
        <location evidence="1">Nucleus</location>
    </subcellularLocation>
</comment>
<dbReference type="SUPFAM" id="SSF48371">
    <property type="entry name" value="ARM repeat"/>
    <property type="match status" value="1"/>
</dbReference>
<dbReference type="InterPro" id="IPR012978">
    <property type="entry name" value="HEAT_RRP12"/>
</dbReference>
<dbReference type="SMR" id="A0A482XJC6"/>
<reference evidence="7 8" key="1">
    <citation type="journal article" date="2017" name="Gigascience">
        <title>Genome sequence of the small brown planthopper, Laodelphax striatellus.</title>
        <authorList>
            <person name="Zhu J."/>
            <person name="Jiang F."/>
            <person name="Wang X."/>
            <person name="Yang P."/>
            <person name="Bao Y."/>
            <person name="Zhao W."/>
            <person name="Wang W."/>
            <person name="Lu H."/>
            <person name="Wang Q."/>
            <person name="Cui N."/>
            <person name="Li J."/>
            <person name="Chen X."/>
            <person name="Luo L."/>
            <person name="Yu J."/>
            <person name="Kang L."/>
            <person name="Cui F."/>
        </authorList>
    </citation>
    <scope>NUCLEOTIDE SEQUENCE [LARGE SCALE GENOMIC DNA]</scope>
    <source>
        <strain evidence="7">Lst14</strain>
    </source>
</reference>
<evidence type="ECO:0000313" key="8">
    <source>
        <dbReference type="Proteomes" id="UP000291343"/>
    </source>
</evidence>
<gene>
    <name evidence="7" type="ORF">LSTR_LSTR014526</name>
</gene>
<comment type="caution">
    <text evidence="7">The sequence shown here is derived from an EMBL/GenBank/DDBJ whole genome shotgun (WGS) entry which is preliminary data.</text>
</comment>
<dbReference type="OrthoDB" id="2192888at2759"/>
<feature type="domain" description="RRP12 HEAT" evidence="5">
    <location>
        <begin position="444"/>
        <end position="711"/>
    </location>
</feature>
<evidence type="ECO:0000313" key="7">
    <source>
        <dbReference type="EMBL" id="RZF45774.1"/>
    </source>
</evidence>
<feature type="region of interest" description="Disordered" evidence="4">
    <location>
        <begin position="1"/>
        <end position="29"/>
    </location>
</feature>
<name>A0A482XJC6_LAOST</name>
<dbReference type="Gene3D" id="1.25.10.10">
    <property type="entry name" value="Leucine-rich Repeat Variant"/>
    <property type="match status" value="1"/>
</dbReference>
<feature type="compositionally biased region" description="Basic residues" evidence="4">
    <location>
        <begin position="1"/>
        <end position="17"/>
    </location>
</feature>
<dbReference type="Pfam" id="PF25772">
    <property type="entry name" value="HEAT_RRP12_N"/>
    <property type="match status" value="1"/>
</dbReference>